<evidence type="ECO:0000313" key="2">
    <source>
        <dbReference type="EMBL" id="MBV4356997.1"/>
    </source>
</evidence>
<proteinExistence type="predicted"/>
<comment type="caution">
    <text evidence="2">The sequence shown here is derived from an EMBL/GenBank/DDBJ whole genome shotgun (WGS) entry which is preliminary data.</text>
</comment>
<dbReference type="RefSeq" id="WP_217790625.1">
    <property type="nucleotide sequence ID" value="NZ_JAHSPG010000003.1"/>
</dbReference>
<organism evidence="2 3">
    <name type="scientific">Pinibacter aurantiacus</name>
    <dbReference type="NCBI Taxonomy" id="2851599"/>
    <lineage>
        <taxon>Bacteria</taxon>
        <taxon>Pseudomonadati</taxon>
        <taxon>Bacteroidota</taxon>
        <taxon>Chitinophagia</taxon>
        <taxon>Chitinophagales</taxon>
        <taxon>Chitinophagaceae</taxon>
        <taxon>Pinibacter</taxon>
    </lineage>
</organism>
<dbReference type="AlphaFoldDB" id="A0A9E2S7E7"/>
<evidence type="ECO:0000256" key="1">
    <source>
        <dbReference type="SAM" id="SignalP"/>
    </source>
</evidence>
<accession>A0A9E2S7E7</accession>
<feature type="chain" id="PRO_5038997685" evidence="1">
    <location>
        <begin position="27"/>
        <end position="255"/>
    </location>
</feature>
<feature type="signal peptide" evidence="1">
    <location>
        <begin position="1"/>
        <end position="26"/>
    </location>
</feature>
<dbReference type="EMBL" id="JAHSPG010000003">
    <property type="protein sequence ID" value="MBV4356997.1"/>
    <property type="molecule type" value="Genomic_DNA"/>
</dbReference>
<evidence type="ECO:0000313" key="3">
    <source>
        <dbReference type="Proteomes" id="UP000812270"/>
    </source>
</evidence>
<dbReference type="Proteomes" id="UP000812270">
    <property type="component" value="Unassembled WGS sequence"/>
</dbReference>
<keyword evidence="1" id="KW-0732">Signal</keyword>
<protein>
    <submittedName>
        <fullName evidence="2">DUF3575 domain-containing protein</fullName>
    </submittedName>
</protein>
<sequence length="255" mass="28862">MKSNTPIHLIASLVFLLLVNVNNAFAQKNNDSTYYKNTIKFNITNWILYNNVFMFSYERNVSEHQTFSVTGGYVEMPVFLPNRTGVKYNGSISKSGFTIGGDYRFYLPFENKFPAPHGLYIGPYISYYDFRSERHMEYTDTTGSTSTAIINSKINVGNLGVQLGYQFILSRRITIDLTLFAPSFSRYGIHLDATGALSDHAKEIIYNDVSQAIIDKFPLLDKLLTDKHVDASGSRNALAPGLKYCVYVGYHFGKR</sequence>
<keyword evidence="3" id="KW-1185">Reference proteome</keyword>
<gene>
    <name evidence="2" type="ORF">KTO63_07575</name>
</gene>
<reference evidence="2" key="1">
    <citation type="submission" date="2021-06" db="EMBL/GenBank/DDBJ databases">
        <authorList>
            <person name="Huq M.A."/>
        </authorList>
    </citation>
    <scope>NUCLEOTIDE SEQUENCE</scope>
    <source>
        <strain evidence="2">MAH-26</strain>
    </source>
</reference>
<name>A0A9E2S7E7_9BACT</name>